<dbReference type="RefSeq" id="WP_013889296.1">
    <property type="nucleotide sequence ID" value="NC_015673.1"/>
</dbReference>
<dbReference type="EMBL" id="CP002857">
    <property type="protein sequence ID" value="AEI10314.1"/>
    <property type="molecule type" value="Genomic_DNA"/>
</dbReference>
<evidence type="ECO:0000313" key="3">
    <source>
        <dbReference type="Proteomes" id="UP000000492"/>
    </source>
</evidence>
<sequence length="59" mass="7082">MNRSKIEETKAIVMTAFALISFALVMWGHDYKMVWIPVVLGIFSIWLWWKVDFYTRRGE</sequence>
<dbReference type="AlphaFoldDB" id="F8E342"/>
<keyword evidence="1" id="KW-0472">Membrane</keyword>
<dbReference type="KEGG" id="crd:CRES_1961"/>
<evidence type="ECO:0000313" key="2">
    <source>
        <dbReference type="EMBL" id="AEI10314.1"/>
    </source>
</evidence>
<proteinExistence type="predicted"/>
<evidence type="ECO:0000256" key="1">
    <source>
        <dbReference type="SAM" id="Phobius"/>
    </source>
</evidence>
<dbReference type="HOGENOM" id="CLU_2952616_0_0_11"/>
<reference evidence="2 3" key="1">
    <citation type="journal article" date="2012" name="BMC Genomics">
        <title>Complete genome sequence, lifestyle, and multi-drug resistance of the human pathogen Corynebacterium resistens DSM 45100 isolated from blood samples of a leukemia patient.</title>
        <authorList>
            <person name="Schroder J."/>
            <person name="Maus I."/>
            <person name="Meyer K."/>
            <person name="Wordemann S."/>
            <person name="Blom J."/>
            <person name="Jaenicke S."/>
            <person name="Schneider J."/>
            <person name="Trost E."/>
            <person name="Tauch A."/>
        </authorList>
    </citation>
    <scope>NUCLEOTIDE SEQUENCE [LARGE SCALE GENOMIC DNA]</scope>
    <source>
        <strain evidence="3">DSM 45100 / JCM 12819 / CCUG 50093 / GTC 2026 / SICGH 158</strain>
    </source>
</reference>
<accession>F8E342</accession>
<name>F8E342_CORRG</name>
<organism evidence="2 3">
    <name type="scientific">Corynebacterium resistens (strain DSM 45100 / JCM 12819 / GTC 2026 / SICGH 158)</name>
    <dbReference type="NCBI Taxonomy" id="662755"/>
    <lineage>
        <taxon>Bacteria</taxon>
        <taxon>Bacillati</taxon>
        <taxon>Actinomycetota</taxon>
        <taxon>Actinomycetes</taxon>
        <taxon>Mycobacteriales</taxon>
        <taxon>Corynebacteriaceae</taxon>
        <taxon>Corynebacterium</taxon>
    </lineage>
</organism>
<dbReference type="eggNOG" id="ENOG5031TTT">
    <property type="taxonomic scope" value="Bacteria"/>
</dbReference>
<keyword evidence="1" id="KW-0812">Transmembrane</keyword>
<gene>
    <name evidence="2" type="ordered locus">CRES_1961</name>
</gene>
<dbReference type="STRING" id="662755.CRES_1961"/>
<feature type="transmembrane region" description="Helical" evidence="1">
    <location>
        <begin position="12"/>
        <end position="28"/>
    </location>
</feature>
<dbReference type="OrthoDB" id="9989776at2"/>
<keyword evidence="1" id="KW-1133">Transmembrane helix</keyword>
<protein>
    <submittedName>
        <fullName evidence="2">Uncharacterized protein</fullName>
    </submittedName>
</protein>
<keyword evidence="3" id="KW-1185">Reference proteome</keyword>
<dbReference type="Proteomes" id="UP000000492">
    <property type="component" value="Chromosome"/>
</dbReference>
<feature type="transmembrane region" description="Helical" evidence="1">
    <location>
        <begin position="34"/>
        <end position="51"/>
    </location>
</feature>